<evidence type="ECO:0000256" key="12">
    <source>
        <dbReference type="RuleBase" id="RU000679"/>
    </source>
</evidence>
<evidence type="ECO:0000313" key="14">
    <source>
        <dbReference type="EMBL" id="GIY76895.1"/>
    </source>
</evidence>
<keyword evidence="9 13" id="KW-0472">Membrane</keyword>
<keyword evidence="5 12" id="KW-0812">Transmembrane</keyword>
<keyword evidence="15" id="KW-1185">Reference proteome</keyword>
<evidence type="ECO:0000256" key="11">
    <source>
        <dbReference type="ARBA" id="ARBA00023303"/>
    </source>
</evidence>
<reference evidence="14 15" key="1">
    <citation type="submission" date="2021-06" db="EMBL/GenBank/DDBJ databases">
        <title>Caerostris darwini draft genome.</title>
        <authorList>
            <person name="Kono N."/>
            <person name="Arakawa K."/>
        </authorList>
    </citation>
    <scope>NUCLEOTIDE SEQUENCE [LARGE SCALE GENOMIC DNA]</scope>
</reference>
<keyword evidence="7" id="KW-0915">Sodium</keyword>
<dbReference type="GO" id="GO:0016020">
    <property type="term" value="C:membrane"/>
    <property type="evidence" value="ECO:0007669"/>
    <property type="project" value="UniProtKB-SubCell"/>
</dbReference>
<keyword evidence="3 12" id="KW-0813">Transport</keyword>
<name>A0AAV4W4C2_9ARAC</name>
<evidence type="ECO:0000256" key="13">
    <source>
        <dbReference type="SAM" id="Phobius"/>
    </source>
</evidence>
<keyword evidence="10 12" id="KW-0739">Sodium transport</keyword>
<dbReference type="GO" id="GO:0005272">
    <property type="term" value="F:sodium channel activity"/>
    <property type="evidence" value="ECO:0007669"/>
    <property type="project" value="UniProtKB-KW"/>
</dbReference>
<gene>
    <name evidence="14" type="ORF">CDAR_574371</name>
</gene>
<evidence type="ECO:0000256" key="5">
    <source>
        <dbReference type="ARBA" id="ARBA00022692"/>
    </source>
</evidence>
<keyword evidence="8 12" id="KW-0406">Ion transport</keyword>
<protein>
    <submittedName>
        <fullName evidence="14">Uncharacterized protein</fullName>
    </submittedName>
</protein>
<proteinExistence type="inferred from homology"/>
<dbReference type="Pfam" id="PF00858">
    <property type="entry name" value="ASC"/>
    <property type="match status" value="1"/>
</dbReference>
<evidence type="ECO:0000256" key="4">
    <source>
        <dbReference type="ARBA" id="ARBA00022461"/>
    </source>
</evidence>
<comment type="subcellular location">
    <subcellularLocation>
        <location evidence="1">Membrane</location>
        <topology evidence="1">Multi-pass membrane protein</topology>
    </subcellularLocation>
</comment>
<feature type="transmembrane region" description="Helical" evidence="13">
    <location>
        <begin position="56"/>
        <end position="75"/>
    </location>
</feature>
<comment type="caution">
    <text evidence="14">The sequence shown here is derived from an EMBL/GenBank/DDBJ whole genome shotgun (WGS) entry which is preliminary data.</text>
</comment>
<accession>A0AAV4W4C2</accession>
<dbReference type="EMBL" id="BPLQ01014060">
    <property type="protein sequence ID" value="GIY76895.1"/>
    <property type="molecule type" value="Genomic_DNA"/>
</dbReference>
<keyword evidence="11 12" id="KW-0407">Ion channel</keyword>
<evidence type="ECO:0000256" key="3">
    <source>
        <dbReference type="ARBA" id="ARBA00022448"/>
    </source>
</evidence>
<evidence type="ECO:0000256" key="9">
    <source>
        <dbReference type="ARBA" id="ARBA00023136"/>
    </source>
</evidence>
<sequence length="113" mass="13302">MEMKGNEKMKVEISTKEHRLGSISRKPHKDAPKSPKVSSEFKFCQMLWKWIFKRGVAWQMIKNAVFFACCSFFFIQSKQFYNHYYTYPTTTNIAVVSPENFKLPAITVCDKNM</sequence>
<dbReference type="InterPro" id="IPR001873">
    <property type="entry name" value="ENaC"/>
</dbReference>
<keyword evidence="4 12" id="KW-0894">Sodium channel</keyword>
<evidence type="ECO:0000256" key="8">
    <source>
        <dbReference type="ARBA" id="ARBA00023065"/>
    </source>
</evidence>
<organism evidence="14 15">
    <name type="scientific">Caerostris darwini</name>
    <dbReference type="NCBI Taxonomy" id="1538125"/>
    <lineage>
        <taxon>Eukaryota</taxon>
        <taxon>Metazoa</taxon>
        <taxon>Ecdysozoa</taxon>
        <taxon>Arthropoda</taxon>
        <taxon>Chelicerata</taxon>
        <taxon>Arachnida</taxon>
        <taxon>Araneae</taxon>
        <taxon>Araneomorphae</taxon>
        <taxon>Entelegynae</taxon>
        <taxon>Araneoidea</taxon>
        <taxon>Araneidae</taxon>
        <taxon>Caerostris</taxon>
    </lineage>
</organism>
<dbReference type="Proteomes" id="UP001054837">
    <property type="component" value="Unassembled WGS sequence"/>
</dbReference>
<comment type="similarity">
    <text evidence="2 12">Belongs to the amiloride-sensitive sodium channel (TC 1.A.6) family.</text>
</comment>
<evidence type="ECO:0000256" key="7">
    <source>
        <dbReference type="ARBA" id="ARBA00023053"/>
    </source>
</evidence>
<keyword evidence="6 13" id="KW-1133">Transmembrane helix</keyword>
<evidence type="ECO:0000256" key="10">
    <source>
        <dbReference type="ARBA" id="ARBA00023201"/>
    </source>
</evidence>
<evidence type="ECO:0000313" key="15">
    <source>
        <dbReference type="Proteomes" id="UP001054837"/>
    </source>
</evidence>
<evidence type="ECO:0000256" key="1">
    <source>
        <dbReference type="ARBA" id="ARBA00004141"/>
    </source>
</evidence>
<dbReference type="AlphaFoldDB" id="A0AAV4W4C2"/>
<evidence type="ECO:0000256" key="6">
    <source>
        <dbReference type="ARBA" id="ARBA00022989"/>
    </source>
</evidence>
<evidence type="ECO:0000256" key="2">
    <source>
        <dbReference type="ARBA" id="ARBA00007193"/>
    </source>
</evidence>